<sequence length="195" mass="20834">METRSGCPINQAVEAFGDRWSLLVLRDITFGGRRHFRELLAGSQEGIASNILADRLKRLVESGLLTRDDAGRGRRATYSLTEAAIQLVPVYAVLGSWGLRHRETSTPLRVRAELLEAGGPELWAEFMAELRAVHLGAPAPEGPSATEKLAAAYAAATDSGRRVSAPGVAGKRRCCHQVTASTLSSHGSGADTMTP</sequence>
<dbReference type="GO" id="GO:0003677">
    <property type="term" value="F:DNA binding"/>
    <property type="evidence" value="ECO:0007669"/>
    <property type="project" value="UniProtKB-KW"/>
</dbReference>
<keyword evidence="1" id="KW-0805">Transcription regulation</keyword>
<dbReference type="SUPFAM" id="SSF46785">
    <property type="entry name" value="Winged helix' DNA-binding domain"/>
    <property type="match status" value="1"/>
</dbReference>
<keyword evidence="2 5" id="KW-0238">DNA-binding</keyword>
<dbReference type="AlphaFoldDB" id="A0A7Y9J830"/>
<evidence type="ECO:0000313" key="6">
    <source>
        <dbReference type="Proteomes" id="UP000535890"/>
    </source>
</evidence>
<dbReference type="EMBL" id="JACCBN010000001">
    <property type="protein sequence ID" value="NYD38661.1"/>
    <property type="molecule type" value="Genomic_DNA"/>
</dbReference>
<dbReference type="InterPro" id="IPR036390">
    <property type="entry name" value="WH_DNA-bd_sf"/>
</dbReference>
<comment type="caution">
    <text evidence="5">The sequence shown here is derived from an EMBL/GenBank/DDBJ whole genome shotgun (WGS) entry which is preliminary data.</text>
</comment>
<evidence type="ECO:0000256" key="2">
    <source>
        <dbReference type="ARBA" id="ARBA00023125"/>
    </source>
</evidence>
<dbReference type="PANTHER" id="PTHR33204">
    <property type="entry name" value="TRANSCRIPTIONAL REGULATOR, MARR FAMILY"/>
    <property type="match status" value="1"/>
</dbReference>
<evidence type="ECO:0000259" key="4">
    <source>
        <dbReference type="PROSITE" id="PS51118"/>
    </source>
</evidence>
<protein>
    <submittedName>
        <fullName evidence="5">DNA-binding HxlR family transcriptional regulator</fullName>
    </submittedName>
</protein>
<dbReference type="Pfam" id="PF01638">
    <property type="entry name" value="HxlR"/>
    <property type="match status" value="1"/>
</dbReference>
<dbReference type="Gene3D" id="1.10.10.10">
    <property type="entry name" value="Winged helix-like DNA-binding domain superfamily/Winged helix DNA-binding domain"/>
    <property type="match status" value="1"/>
</dbReference>
<keyword evidence="3" id="KW-0804">Transcription</keyword>
<proteinExistence type="predicted"/>
<dbReference type="PANTHER" id="PTHR33204:SF18">
    <property type="entry name" value="TRANSCRIPTIONAL REGULATORY PROTEIN"/>
    <property type="match status" value="1"/>
</dbReference>
<evidence type="ECO:0000256" key="3">
    <source>
        <dbReference type="ARBA" id="ARBA00023163"/>
    </source>
</evidence>
<accession>A0A7Y9J830</accession>
<evidence type="ECO:0000313" key="5">
    <source>
        <dbReference type="EMBL" id="NYD38661.1"/>
    </source>
</evidence>
<reference evidence="5 6" key="1">
    <citation type="submission" date="2020-07" db="EMBL/GenBank/DDBJ databases">
        <title>Sequencing the genomes of 1000 actinobacteria strains.</title>
        <authorList>
            <person name="Klenk H.-P."/>
        </authorList>
    </citation>
    <scope>NUCLEOTIDE SEQUENCE [LARGE SCALE GENOMIC DNA]</scope>
    <source>
        <strain evidence="5 6">DSM 45772</strain>
    </source>
</reference>
<dbReference type="Proteomes" id="UP000535890">
    <property type="component" value="Unassembled WGS sequence"/>
</dbReference>
<feature type="domain" description="HTH hxlR-type" evidence="4">
    <location>
        <begin position="7"/>
        <end position="106"/>
    </location>
</feature>
<name>A0A7Y9J830_9PSEU</name>
<keyword evidence="6" id="KW-1185">Reference proteome</keyword>
<dbReference type="PROSITE" id="PS51118">
    <property type="entry name" value="HTH_HXLR"/>
    <property type="match status" value="1"/>
</dbReference>
<dbReference type="InterPro" id="IPR002577">
    <property type="entry name" value="HTH_HxlR"/>
</dbReference>
<organism evidence="5 6">
    <name type="scientific">Actinomycetospora corticicola</name>
    <dbReference type="NCBI Taxonomy" id="663602"/>
    <lineage>
        <taxon>Bacteria</taxon>
        <taxon>Bacillati</taxon>
        <taxon>Actinomycetota</taxon>
        <taxon>Actinomycetes</taxon>
        <taxon>Pseudonocardiales</taxon>
        <taxon>Pseudonocardiaceae</taxon>
        <taxon>Actinomycetospora</taxon>
    </lineage>
</organism>
<evidence type="ECO:0000256" key="1">
    <source>
        <dbReference type="ARBA" id="ARBA00023015"/>
    </source>
</evidence>
<gene>
    <name evidence="5" type="ORF">BJ983_004763</name>
</gene>
<dbReference type="InterPro" id="IPR036388">
    <property type="entry name" value="WH-like_DNA-bd_sf"/>
</dbReference>